<name>A0A537JG51_9BACT</name>
<dbReference type="SUPFAM" id="SSF141130">
    <property type="entry name" value="Acetamidase/Formamidase-like"/>
    <property type="match status" value="1"/>
</dbReference>
<comment type="caution">
    <text evidence="1">The sequence shown here is derived from an EMBL/GenBank/DDBJ whole genome shotgun (WGS) entry which is preliminary data.</text>
</comment>
<accession>A0A537JG51</accession>
<proteinExistence type="predicted"/>
<dbReference type="Gene3D" id="2.60.120.580">
    <property type="entry name" value="Acetamidase/Formamidase-like domains"/>
    <property type="match status" value="1"/>
</dbReference>
<evidence type="ECO:0000313" key="2">
    <source>
        <dbReference type="Proteomes" id="UP000318093"/>
    </source>
</evidence>
<protein>
    <submittedName>
        <fullName evidence="1">Acetamidase</fullName>
    </submittedName>
</protein>
<organism evidence="1 2">
    <name type="scientific">Candidatus Segetimicrobium genomatis</name>
    <dbReference type="NCBI Taxonomy" id="2569760"/>
    <lineage>
        <taxon>Bacteria</taxon>
        <taxon>Bacillati</taxon>
        <taxon>Candidatus Sysuimicrobiota</taxon>
        <taxon>Candidatus Sysuimicrobiia</taxon>
        <taxon>Candidatus Sysuimicrobiales</taxon>
        <taxon>Candidatus Segetimicrobiaceae</taxon>
        <taxon>Candidatus Segetimicrobium</taxon>
    </lineage>
</organism>
<reference evidence="1 2" key="1">
    <citation type="journal article" date="2019" name="Nat. Microbiol.">
        <title>Mediterranean grassland soil C-N compound turnover is dependent on rainfall and depth, and is mediated by genomically divergent microorganisms.</title>
        <authorList>
            <person name="Diamond S."/>
            <person name="Andeer P.F."/>
            <person name="Li Z."/>
            <person name="Crits-Christoph A."/>
            <person name="Burstein D."/>
            <person name="Anantharaman K."/>
            <person name="Lane K.R."/>
            <person name="Thomas B.C."/>
            <person name="Pan C."/>
            <person name="Northen T.R."/>
            <person name="Banfield J.F."/>
        </authorList>
    </citation>
    <scope>NUCLEOTIDE SEQUENCE [LARGE SCALE GENOMIC DNA]</scope>
    <source>
        <strain evidence="1">NP_6</strain>
    </source>
</reference>
<sequence>MSSADGQGEWGGNLDIRDAAPGRRLYLPVSHPGGLFYLGDV</sequence>
<feature type="non-terminal residue" evidence="1">
    <location>
        <position position="41"/>
    </location>
</feature>
<evidence type="ECO:0000313" key="1">
    <source>
        <dbReference type="EMBL" id="TMI82322.1"/>
    </source>
</evidence>
<gene>
    <name evidence="1" type="ORF">E6H03_05735</name>
</gene>
<dbReference type="AlphaFoldDB" id="A0A537JG51"/>
<dbReference type="Proteomes" id="UP000318093">
    <property type="component" value="Unassembled WGS sequence"/>
</dbReference>
<dbReference type="EMBL" id="VBAN01000168">
    <property type="protein sequence ID" value="TMI82322.1"/>
    <property type="molecule type" value="Genomic_DNA"/>
</dbReference>